<dbReference type="SUPFAM" id="SSF55797">
    <property type="entry name" value="PR-1-like"/>
    <property type="match status" value="1"/>
</dbReference>
<protein>
    <recommendedName>
        <fullName evidence="1">SCP domain-containing protein</fullName>
    </recommendedName>
</protein>
<gene>
    <name evidence="2" type="ORF">FC62_GL000949</name>
</gene>
<keyword evidence="3" id="KW-1185">Reference proteome</keyword>
<dbReference type="Pfam" id="PF00188">
    <property type="entry name" value="CAP"/>
    <property type="match status" value="1"/>
</dbReference>
<dbReference type="RefSeq" id="WP_056945889.1">
    <property type="nucleotide sequence ID" value="NZ_AZCV01000002.1"/>
</dbReference>
<evidence type="ECO:0000259" key="1">
    <source>
        <dbReference type="Pfam" id="PF00188"/>
    </source>
</evidence>
<reference evidence="2 3" key="1">
    <citation type="journal article" date="2015" name="Genome Announc.">
        <title>Expanding the biotechnology potential of lactobacilli through comparative genomics of 213 strains and associated genera.</title>
        <authorList>
            <person name="Sun Z."/>
            <person name="Harris H.M."/>
            <person name="McCann A."/>
            <person name="Guo C."/>
            <person name="Argimon S."/>
            <person name="Zhang W."/>
            <person name="Yang X."/>
            <person name="Jeffery I.B."/>
            <person name="Cooney J.C."/>
            <person name="Kagawa T.F."/>
            <person name="Liu W."/>
            <person name="Song Y."/>
            <person name="Salvetti E."/>
            <person name="Wrobel A."/>
            <person name="Rasinkangas P."/>
            <person name="Parkhill J."/>
            <person name="Rea M.C."/>
            <person name="O'Sullivan O."/>
            <person name="Ritari J."/>
            <person name="Douillard F.P."/>
            <person name="Paul Ross R."/>
            <person name="Yang R."/>
            <person name="Briner A.E."/>
            <person name="Felis G.E."/>
            <person name="de Vos W.M."/>
            <person name="Barrangou R."/>
            <person name="Klaenhammer T.R."/>
            <person name="Caufield P.W."/>
            <person name="Cui Y."/>
            <person name="Zhang H."/>
            <person name="O'Toole P.W."/>
        </authorList>
    </citation>
    <scope>NUCLEOTIDE SEQUENCE [LARGE SCALE GENOMIC DNA]</scope>
    <source>
        <strain evidence="2 3">DSM 20534</strain>
    </source>
</reference>
<dbReference type="Proteomes" id="UP000050909">
    <property type="component" value="Unassembled WGS sequence"/>
</dbReference>
<dbReference type="InterPro" id="IPR035940">
    <property type="entry name" value="CAP_sf"/>
</dbReference>
<accession>A0A0R1GV64</accession>
<dbReference type="AlphaFoldDB" id="A0A0R1GV64"/>
<comment type="caution">
    <text evidence="2">The sequence shown here is derived from an EMBL/GenBank/DDBJ whole genome shotgun (WGS) entry which is preliminary data.</text>
</comment>
<proteinExistence type="predicted"/>
<sequence>MQKRSAKQKIATLLILVSLIMPLGTPLTIPEPVEAAVFTNQEKALIRQLQNDYAQLDKTPYNSQNLYSIEPSLLDPFNPGALTPAYITAQMAYINYYRYLFDLPSISSNEADNKSAQVTAAIMAAVNANPFVDQHGLENVTKPDFVSQEDWQTAQQVSAASNLNFNVYDESAGEVVKDFVTDSYNLTGADTGHRAWILSTRASQTGIGAAYGTNGYRYSVQTAVFGNDIFRQPTKSSVPYPSSGVFPIELLQGENIAWSLYLSDQAVTGTPAITIKDLDTGQTVNATNVGNYSSSHYGNFQTVITYYPGNINLVSGHAYQVNIQGILQYTFKLYNQVAANQPVYQEEKPKPVVPPTPTEVAVNKLMEEAEALRDSLNSGRKINSIIFGRSYQDGQKFVNLGEKQWFQDYYYYRNPEIQAGILAVPRGRVNLRIYNSPYPSHQKTTYARLLPQNSYAYGQKIQYGDFTWYYIGPEQWVRERTIKKIS</sequence>
<dbReference type="PATRIC" id="fig|1423722.3.peg.965"/>
<name>A0A0R1GV64_9LACO</name>
<feature type="domain" description="SCP" evidence="1">
    <location>
        <begin position="92"/>
        <end position="221"/>
    </location>
</feature>
<dbReference type="CDD" id="cd05379">
    <property type="entry name" value="CAP_bacterial"/>
    <property type="match status" value="1"/>
</dbReference>
<dbReference type="EMBL" id="AZCV01000002">
    <property type="protein sequence ID" value="KRK38172.1"/>
    <property type="molecule type" value="Genomic_DNA"/>
</dbReference>
<evidence type="ECO:0000313" key="3">
    <source>
        <dbReference type="Proteomes" id="UP000050909"/>
    </source>
</evidence>
<dbReference type="InterPro" id="IPR014044">
    <property type="entry name" value="CAP_dom"/>
</dbReference>
<dbReference type="Gene3D" id="3.40.33.10">
    <property type="entry name" value="CAP"/>
    <property type="match status" value="1"/>
</dbReference>
<organism evidence="2 3">
    <name type="scientific">Amylolactobacillus amylotrophicus DSM 20534</name>
    <dbReference type="NCBI Taxonomy" id="1423722"/>
    <lineage>
        <taxon>Bacteria</taxon>
        <taxon>Bacillati</taxon>
        <taxon>Bacillota</taxon>
        <taxon>Bacilli</taxon>
        <taxon>Lactobacillales</taxon>
        <taxon>Lactobacillaceae</taxon>
        <taxon>Amylolactobacillus</taxon>
    </lineage>
</organism>
<evidence type="ECO:0000313" key="2">
    <source>
        <dbReference type="EMBL" id="KRK38172.1"/>
    </source>
</evidence>